<evidence type="ECO:0000313" key="1">
    <source>
        <dbReference type="EMBL" id="KJH39612.1"/>
    </source>
</evidence>
<protein>
    <submittedName>
        <fullName evidence="1">Uncharacterized protein</fullName>
    </submittedName>
</protein>
<dbReference type="AlphaFoldDB" id="A0A0D8X732"/>
<accession>A0A0D8X732</accession>
<proteinExistence type="predicted"/>
<reference evidence="1 2" key="1">
    <citation type="submission" date="2013-11" db="EMBL/GenBank/DDBJ databases">
        <title>Draft genome of the bovine lungworm Dictyocaulus viviparus.</title>
        <authorList>
            <person name="Mitreva M."/>
        </authorList>
    </citation>
    <scope>NUCLEOTIDE SEQUENCE [LARGE SCALE GENOMIC DNA]</scope>
    <source>
        <strain evidence="1 2">HannoverDv2000</strain>
    </source>
</reference>
<sequence length="101" mass="12485">MAYDDNLVTSRANFHLDRNVDEEQGLSEMFKYNVEKKVPFISNHQYETRTHQEWRSSTRSQWECGKVELQNYKTNEDKIFQLHIYWPWVPYILYCRHYKMT</sequence>
<gene>
    <name evidence="1" type="ORF">DICVIV_14510</name>
</gene>
<organism evidence="1 2">
    <name type="scientific">Dictyocaulus viviparus</name>
    <name type="common">Bovine lungworm</name>
    <dbReference type="NCBI Taxonomy" id="29172"/>
    <lineage>
        <taxon>Eukaryota</taxon>
        <taxon>Metazoa</taxon>
        <taxon>Ecdysozoa</taxon>
        <taxon>Nematoda</taxon>
        <taxon>Chromadorea</taxon>
        <taxon>Rhabditida</taxon>
        <taxon>Rhabditina</taxon>
        <taxon>Rhabditomorpha</taxon>
        <taxon>Strongyloidea</taxon>
        <taxon>Metastrongylidae</taxon>
        <taxon>Dictyocaulus</taxon>
    </lineage>
</organism>
<reference evidence="2" key="2">
    <citation type="journal article" date="2016" name="Sci. Rep.">
        <title>Dictyocaulus viviparus genome, variome and transcriptome elucidate lungworm biology and support future intervention.</title>
        <authorList>
            <person name="McNulty S.N."/>
            <person name="Strube C."/>
            <person name="Rosa B.A."/>
            <person name="Martin J.C."/>
            <person name="Tyagi R."/>
            <person name="Choi Y.J."/>
            <person name="Wang Q."/>
            <person name="Hallsworth Pepin K."/>
            <person name="Zhang X."/>
            <person name="Ozersky P."/>
            <person name="Wilson R.K."/>
            <person name="Sternberg P.W."/>
            <person name="Gasser R.B."/>
            <person name="Mitreva M."/>
        </authorList>
    </citation>
    <scope>NUCLEOTIDE SEQUENCE [LARGE SCALE GENOMIC DNA]</scope>
    <source>
        <strain evidence="2">HannoverDv2000</strain>
    </source>
</reference>
<evidence type="ECO:0000313" key="2">
    <source>
        <dbReference type="Proteomes" id="UP000053766"/>
    </source>
</evidence>
<dbReference type="Proteomes" id="UP000053766">
    <property type="component" value="Unassembled WGS sequence"/>
</dbReference>
<keyword evidence="2" id="KW-1185">Reference proteome</keyword>
<dbReference type="EMBL" id="KN723252">
    <property type="protein sequence ID" value="KJH39612.1"/>
    <property type="molecule type" value="Genomic_DNA"/>
</dbReference>
<name>A0A0D8X732_DICVI</name>